<organism evidence="1 2">
    <name type="scientific">Bacillus wiedmannii</name>
    <dbReference type="NCBI Taxonomy" id="1890302"/>
    <lineage>
        <taxon>Bacteria</taxon>
        <taxon>Bacillati</taxon>
        <taxon>Bacillota</taxon>
        <taxon>Bacilli</taxon>
        <taxon>Bacillales</taxon>
        <taxon>Bacillaceae</taxon>
        <taxon>Bacillus</taxon>
        <taxon>Bacillus cereus group</taxon>
    </lineage>
</organism>
<evidence type="ECO:0000313" key="1">
    <source>
        <dbReference type="EMBL" id="TKI92869.1"/>
    </source>
</evidence>
<name>A0A4U3AXV3_9BACI</name>
<dbReference type="SUPFAM" id="SSF47240">
    <property type="entry name" value="Ferritin-like"/>
    <property type="match status" value="1"/>
</dbReference>
<dbReference type="EMBL" id="SZON01001034">
    <property type="protein sequence ID" value="TKI92869.1"/>
    <property type="molecule type" value="Genomic_DNA"/>
</dbReference>
<reference evidence="1 2" key="1">
    <citation type="journal article" date="2019" name="Environ. Microbiol.">
        <title>An active ?-lactamase is a part of an orchestrated cell wall stress resistance network of Bacillus subtilis and related rhizosphere species.</title>
        <authorList>
            <person name="Bucher T."/>
            <person name="Keren-Paz A."/>
            <person name="Hausser J."/>
            <person name="Olender T."/>
            <person name="Cytryn E."/>
            <person name="Kolodkin-Gal I."/>
        </authorList>
    </citation>
    <scope>NUCLEOTIDE SEQUENCE [LARGE SCALE GENOMIC DNA]</scope>
    <source>
        <strain evidence="1 2">I5</strain>
    </source>
</reference>
<sequence>MLTNDLDFRLEPRLKELYEQHKIRAQKIDWGYHEFLPWDKGMDFKRVPWDESQVTLPSGVITAIETALLTE</sequence>
<accession>A0A4U3AXV3</accession>
<dbReference type="Proteomes" id="UP000305222">
    <property type="component" value="Unassembled WGS sequence"/>
</dbReference>
<dbReference type="Gene3D" id="1.10.620.20">
    <property type="entry name" value="Ribonucleotide Reductase, subunit A"/>
    <property type="match status" value="1"/>
</dbReference>
<dbReference type="GO" id="GO:0016491">
    <property type="term" value="F:oxidoreductase activity"/>
    <property type="evidence" value="ECO:0007669"/>
    <property type="project" value="InterPro"/>
</dbReference>
<dbReference type="AlphaFoldDB" id="A0A4U3AXV3"/>
<comment type="caution">
    <text evidence="1">The sequence shown here is derived from an EMBL/GenBank/DDBJ whole genome shotgun (WGS) entry which is preliminary data.</text>
</comment>
<protein>
    <submittedName>
        <fullName evidence="1">Acyl-ACP desaturase</fullName>
    </submittedName>
</protein>
<proteinExistence type="predicted"/>
<gene>
    <name evidence="1" type="ORF">FC699_19120</name>
</gene>
<evidence type="ECO:0000313" key="2">
    <source>
        <dbReference type="Proteomes" id="UP000305222"/>
    </source>
</evidence>
<dbReference type="InterPro" id="IPR009078">
    <property type="entry name" value="Ferritin-like_SF"/>
</dbReference>
<feature type="non-terminal residue" evidence="1">
    <location>
        <position position="71"/>
    </location>
</feature>
<dbReference type="InterPro" id="IPR012348">
    <property type="entry name" value="RNR-like"/>
</dbReference>